<keyword evidence="4" id="KW-1185">Reference proteome</keyword>
<protein>
    <submittedName>
        <fullName evidence="3">Uncharacterized protein</fullName>
    </submittedName>
</protein>
<gene>
    <name evidence="3" type="ORF">BP5553_02034</name>
</gene>
<dbReference type="GeneID" id="43594883"/>
<organism evidence="3 4">
    <name type="scientific">Venustampulla echinocandica</name>
    <dbReference type="NCBI Taxonomy" id="2656787"/>
    <lineage>
        <taxon>Eukaryota</taxon>
        <taxon>Fungi</taxon>
        <taxon>Dikarya</taxon>
        <taxon>Ascomycota</taxon>
        <taxon>Pezizomycotina</taxon>
        <taxon>Leotiomycetes</taxon>
        <taxon>Helotiales</taxon>
        <taxon>Pleuroascaceae</taxon>
        <taxon>Venustampulla</taxon>
    </lineage>
</organism>
<dbReference type="RefSeq" id="XP_031874711.1">
    <property type="nucleotide sequence ID" value="XM_032010657.1"/>
</dbReference>
<evidence type="ECO:0000313" key="3">
    <source>
        <dbReference type="EMBL" id="RDL42055.1"/>
    </source>
</evidence>
<dbReference type="EMBL" id="NPIC01000001">
    <property type="protein sequence ID" value="RDL42055.1"/>
    <property type="molecule type" value="Genomic_DNA"/>
</dbReference>
<dbReference type="Proteomes" id="UP000254866">
    <property type="component" value="Unassembled WGS sequence"/>
</dbReference>
<proteinExistence type="predicted"/>
<dbReference type="AlphaFoldDB" id="A0A370U2S1"/>
<evidence type="ECO:0000313" key="4">
    <source>
        <dbReference type="Proteomes" id="UP000254866"/>
    </source>
</evidence>
<feature type="compositionally biased region" description="Basic and acidic residues" evidence="1">
    <location>
        <begin position="80"/>
        <end position="100"/>
    </location>
</feature>
<keyword evidence="2" id="KW-0472">Membrane</keyword>
<keyword evidence="2" id="KW-0812">Transmembrane</keyword>
<feature type="region of interest" description="Disordered" evidence="1">
    <location>
        <begin position="75"/>
        <end position="105"/>
    </location>
</feature>
<sequence length="131" mass="13932">MAPGNVWLTLADSFLDAVVTAGVGAACILGSGSWALGLASYKLPPIDMLGKVCRALAPSKGLLVEAFEALLSTSEQSSRLSERHNRHRQECPPEGVRRSAETQTFSGNNYPGSFEHLLARILGLPVLQPST</sequence>
<reference evidence="3 4" key="1">
    <citation type="journal article" date="2018" name="IMA Fungus">
        <title>IMA Genome-F 9: Draft genome sequence of Annulohypoxylon stygium, Aspergillus mulundensis, Berkeleyomyces basicola (syn. Thielaviopsis basicola), Ceratocystis smalleyi, two Cercospora beticola strains, Coleophoma cylindrospora, Fusarium fracticaudum, Phialophora cf. hyalina, and Morchella septimelata.</title>
        <authorList>
            <person name="Wingfield B.D."/>
            <person name="Bills G.F."/>
            <person name="Dong Y."/>
            <person name="Huang W."/>
            <person name="Nel W.J."/>
            <person name="Swalarsk-Parry B.S."/>
            <person name="Vaghefi N."/>
            <person name="Wilken P.M."/>
            <person name="An Z."/>
            <person name="de Beer Z.W."/>
            <person name="De Vos L."/>
            <person name="Chen L."/>
            <person name="Duong T.A."/>
            <person name="Gao Y."/>
            <person name="Hammerbacher A."/>
            <person name="Kikkert J.R."/>
            <person name="Li Y."/>
            <person name="Li H."/>
            <person name="Li K."/>
            <person name="Li Q."/>
            <person name="Liu X."/>
            <person name="Ma X."/>
            <person name="Naidoo K."/>
            <person name="Pethybridge S.J."/>
            <person name="Sun J."/>
            <person name="Steenkamp E.T."/>
            <person name="van der Nest M.A."/>
            <person name="van Wyk S."/>
            <person name="Wingfield M.J."/>
            <person name="Xiong C."/>
            <person name="Yue Q."/>
            <person name="Zhang X."/>
        </authorList>
    </citation>
    <scope>NUCLEOTIDE SEQUENCE [LARGE SCALE GENOMIC DNA]</scope>
    <source>
        <strain evidence="3 4">BP 5553</strain>
    </source>
</reference>
<name>A0A370U2S1_9HELO</name>
<feature type="transmembrane region" description="Helical" evidence="2">
    <location>
        <begin position="17"/>
        <end position="41"/>
    </location>
</feature>
<comment type="caution">
    <text evidence="3">The sequence shown here is derived from an EMBL/GenBank/DDBJ whole genome shotgun (WGS) entry which is preliminary data.</text>
</comment>
<evidence type="ECO:0000256" key="1">
    <source>
        <dbReference type="SAM" id="MobiDB-lite"/>
    </source>
</evidence>
<keyword evidence="2" id="KW-1133">Transmembrane helix</keyword>
<accession>A0A370U2S1</accession>
<evidence type="ECO:0000256" key="2">
    <source>
        <dbReference type="SAM" id="Phobius"/>
    </source>
</evidence>